<dbReference type="eggNOG" id="ENOG502TBGG">
    <property type="taxonomic scope" value="Eukaryota"/>
</dbReference>
<dbReference type="InParanoid" id="B4LU04"/>
<name>B4LU04_DROVI</name>
<dbReference type="HOGENOM" id="CLU_092927_1_0_1"/>
<dbReference type="EMBL" id="CH940649">
    <property type="protein sequence ID" value="EDW65057.2"/>
    <property type="molecule type" value="Genomic_DNA"/>
</dbReference>
<protein>
    <recommendedName>
        <fullName evidence="1">MADF domain-containing protein</fullName>
    </recommendedName>
</protein>
<dbReference type="Proteomes" id="UP000008792">
    <property type="component" value="Unassembled WGS sequence"/>
</dbReference>
<accession>B4LU04</accession>
<organism evidence="2 3">
    <name type="scientific">Drosophila virilis</name>
    <name type="common">Fruit fly</name>
    <dbReference type="NCBI Taxonomy" id="7244"/>
    <lineage>
        <taxon>Eukaryota</taxon>
        <taxon>Metazoa</taxon>
        <taxon>Ecdysozoa</taxon>
        <taxon>Arthropoda</taxon>
        <taxon>Hexapoda</taxon>
        <taxon>Insecta</taxon>
        <taxon>Pterygota</taxon>
        <taxon>Neoptera</taxon>
        <taxon>Endopterygota</taxon>
        <taxon>Diptera</taxon>
        <taxon>Brachycera</taxon>
        <taxon>Muscomorpha</taxon>
        <taxon>Ephydroidea</taxon>
        <taxon>Drosophilidae</taxon>
        <taxon>Drosophila</taxon>
    </lineage>
</organism>
<dbReference type="Pfam" id="PF10545">
    <property type="entry name" value="MADF_DNA_bdg"/>
    <property type="match status" value="1"/>
</dbReference>
<feature type="domain" description="MADF" evidence="1">
    <location>
        <begin position="63"/>
        <end position="160"/>
    </location>
</feature>
<reference evidence="2 3" key="1">
    <citation type="journal article" date="2007" name="Nature">
        <title>Evolution of genes and genomes on the Drosophila phylogeny.</title>
        <authorList>
            <consortium name="Drosophila 12 Genomes Consortium"/>
            <person name="Clark A.G."/>
            <person name="Eisen M.B."/>
            <person name="Smith D.R."/>
            <person name="Bergman C.M."/>
            <person name="Oliver B."/>
            <person name="Markow T.A."/>
            <person name="Kaufman T.C."/>
            <person name="Kellis M."/>
            <person name="Gelbart W."/>
            <person name="Iyer V.N."/>
            <person name="Pollard D.A."/>
            <person name="Sackton T.B."/>
            <person name="Larracuente A.M."/>
            <person name="Singh N.D."/>
            <person name="Abad J.P."/>
            <person name="Abt D.N."/>
            <person name="Adryan B."/>
            <person name="Aguade M."/>
            <person name="Akashi H."/>
            <person name="Anderson W.W."/>
            <person name="Aquadro C.F."/>
            <person name="Ardell D.H."/>
            <person name="Arguello R."/>
            <person name="Artieri C.G."/>
            <person name="Barbash D.A."/>
            <person name="Barker D."/>
            <person name="Barsanti P."/>
            <person name="Batterham P."/>
            <person name="Batzoglou S."/>
            <person name="Begun D."/>
            <person name="Bhutkar A."/>
            <person name="Blanco E."/>
            <person name="Bosak S.A."/>
            <person name="Bradley R.K."/>
            <person name="Brand A.D."/>
            <person name="Brent M.R."/>
            <person name="Brooks A.N."/>
            <person name="Brown R.H."/>
            <person name="Butlin R.K."/>
            <person name="Caggese C."/>
            <person name="Calvi B.R."/>
            <person name="Bernardo de Carvalho A."/>
            <person name="Caspi A."/>
            <person name="Castrezana S."/>
            <person name="Celniker S.E."/>
            <person name="Chang J.L."/>
            <person name="Chapple C."/>
            <person name="Chatterji S."/>
            <person name="Chinwalla A."/>
            <person name="Civetta A."/>
            <person name="Clifton S.W."/>
            <person name="Comeron J.M."/>
            <person name="Costello J.C."/>
            <person name="Coyne J.A."/>
            <person name="Daub J."/>
            <person name="David R.G."/>
            <person name="Delcher A.L."/>
            <person name="Delehaunty K."/>
            <person name="Do C.B."/>
            <person name="Ebling H."/>
            <person name="Edwards K."/>
            <person name="Eickbush T."/>
            <person name="Evans J.D."/>
            <person name="Filipski A."/>
            <person name="Findeiss S."/>
            <person name="Freyhult E."/>
            <person name="Fulton L."/>
            <person name="Fulton R."/>
            <person name="Garcia A.C."/>
            <person name="Gardiner A."/>
            <person name="Garfield D.A."/>
            <person name="Garvin B.E."/>
            <person name="Gibson G."/>
            <person name="Gilbert D."/>
            <person name="Gnerre S."/>
            <person name="Godfrey J."/>
            <person name="Good R."/>
            <person name="Gotea V."/>
            <person name="Gravely B."/>
            <person name="Greenberg A.J."/>
            <person name="Griffiths-Jones S."/>
            <person name="Gross S."/>
            <person name="Guigo R."/>
            <person name="Gustafson E.A."/>
            <person name="Haerty W."/>
            <person name="Hahn M.W."/>
            <person name="Halligan D.L."/>
            <person name="Halpern A.L."/>
            <person name="Halter G.M."/>
            <person name="Han M.V."/>
            <person name="Heger A."/>
            <person name="Hillier L."/>
            <person name="Hinrichs A.S."/>
            <person name="Holmes I."/>
            <person name="Hoskins R.A."/>
            <person name="Hubisz M.J."/>
            <person name="Hultmark D."/>
            <person name="Huntley M.A."/>
            <person name="Jaffe D.B."/>
            <person name="Jagadeeshan S."/>
            <person name="Jeck W.R."/>
            <person name="Johnson J."/>
            <person name="Jones C.D."/>
            <person name="Jordan W.C."/>
            <person name="Karpen G.H."/>
            <person name="Kataoka E."/>
            <person name="Keightley P.D."/>
            <person name="Kheradpour P."/>
            <person name="Kirkness E.F."/>
            <person name="Koerich L.B."/>
            <person name="Kristiansen K."/>
            <person name="Kudrna D."/>
            <person name="Kulathinal R.J."/>
            <person name="Kumar S."/>
            <person name="Kwok R."/>
            <person name="Lander E."/>
            <person name="Langley C.H."/>
            <person name="Lapoint R."/>
            <person name="Lazzaro B.P."/>
            <person name="Lee S.J."/>
            <person name="Levesque L."/>
            <person name="Li R."/>
            <person name="Lin C.F."/>
            <person name="Lin M.F."/>
            <person name="Lindblad-Toh K."/>
            <person name="Llopart A."/>
            <person name="Long M."/>
            <person name="Low L."/>
            <person name="Lozovsky E."/>
            <person name="Lu J."/>
            <person name="Luo M."/>
            <person name="Machado C.A."/>
            <person name="Makalowski W."/>
            <person name="Marzo M."/>
            <person name="Matsuda M."/>
            <person name="Matzkin L."/>
            <person name="McAllister B."/>
            <person name="McBride C.S."/>
            <person name="McKernan B."/>
            <person name="McKernan K."/>
            <person name="Mendez-Lago M."/>
            <person name="Minx P."/>
            <person name="Mollenhauer M.U."/>
            <person name="Montooth K."/>
            <person name="Mount S.M."/>
            <person name="Mu X."/>
            <person name="Myers E."/>
            <person name="Negre B."/>
            <person name="Newfeld S."/>
            <person name="Nielsen R."/>
            <person name="Noor M.A."/>
            <person name="O'Grady P."/>
            <person name="Pachter L."/>
            <person name="Papaceit M."/>
            <person name="Parisi M.J."/>
            <person name="Parisi M."/>
            <person name="Parts L."/>
            <person name="Pedersen J.S."/>
            <person name="Pesole G."/>
            <person name="Phillippy A.M."/>
            <person name="Ponting C.P."/>
            <person name="Pop M."/>
            <person name="Porcelli D."/>
            <person name="Powell J.R."/>
            <person name="Prohaska S."/>
            <person name="Pruitt K."/>
            <person name="Puig M."/>
            <person name="Quesneville H."/>
            <person name="Ram K.R."/>
            <person name="Rand D."/>
            <person name="Rasmussen M.D."/>
            <person name="Reed L.K."/>
            <person name="Reenan R."/>
            <person name="Reily A."/>
            <person name="Remington K.A."/>
            <person name="Rieger T.T."/>
            <person name="Ritchie M.G."/>
            <person name="Robin C."/>
            <person name="Rogers Y.H."/>
            <person name="Rohde C."/>
            <person name="Rozas J."/>
            <person name="Rubenfield M.J."/>
            <person name="Ruiz A."/>
            <person name="Russo S."/>
            <person name="Salzberg S.L."/>
            <person name="Sanchez-Gracia A."/>
            <person name="Saranga D.J."/>
            <person name="Sato H."/>
            <person name="Schaeffer S.W."/>
            <person name="Schatz M.C."/>
            <person name="Schlenke T."/>
            <person name="Schwartz R."/>
            <person name="Segarra C."/>
            <person name="Singh R.S."/>
            <person name="Sirot L."/>
            <person name="Sirota M."/>
            <person name="Sisneros N.B."/>
            <person name="Smith C.D."/>
            <person name="Smith T.F."/>
            <person name="Spieth J."/>
            <person name="Stage D.E."/>
            <person name="Stark A."/>
            <person name="Stephan W."/>
            <person name="Strausberg R.L."/>
            <person name="Strempel S."/>
            <person name="Sturgill D."/>
            <person name="Sutton G."/>
            <person name="Sutton G.G."/>
            <person name="Tao W."/>
            <person name="Teichmann S."/>
            <person name="Tobari Y.N."/>
            <person name="Tomimura Y."/>
            <person name="Tsolas J.M."/>
            <person name="Valente V.L."/>
            <person name="Venter E."/>
            <person name="Venter J.C."/>
            <person name="Vicario S."/>
            <person name="Vieira F.G."/>
            <person name="Vilella A.J."/>
            <person name="Villasante A."/>
            <person name="Walenz B."/>
            <person name="Wang J."/>
            <person name="Wasserman M."/>
            <person name="Watts T."/>
            <person name="Wilson D."/>
            <person name="Wilson R.K."/>
            <person name="Wing R.A."/>
            <person name="Wolfner M.F."/>
            <person name="Wong A."/>
            <person name="Wong G.K."/>
            <person name="Wu C.I."/>
            <person name="Wu G."/>
            <person name="Yamamoto D."/>
            <person name="Yang H.P."/>
            <person name="Yang S.P."/>
            <person name="Yorke J.A."/>
            <person name="Yoshida K."/>
            <person name="Zdobnov E."/>
            <person name="Zhang P."/>
            <person name="Zhang Y."/>
            <person name="Zimin A.V."/>
            <person name="Baldwin J."/>
            <person name="Abdouelleil A."/>
            <person name="Abdulkadir J."/>
            <person name="Abebe A."/>
            <person name="Abera B."/>
            <person name="Abreu J."/>
            <person name="Acer S.C."/>
            <person name="Aftuck L."/>
            <person name="Alexander A."/>
            <person name="An P."/>
            <person name="Anderson E."/>
            <person name="Anderson S."/>
            <person name="Arachi H."/>
            <person name="Azer M."/>
            <person name="Bachantsang P."/>
            <person name="Barry A."/>
            <person name="Bayul T."/>
            <person name="Berlin A."/>
            <person name="Bessette D."/>
            <person name="Bloom T."/>
            <person name="Blye J."/>
            <person name="Boguslavskiy L."/>
            <person name="Bonnet C."/>
            <person name="Boukhgalter B."/>
            <person name="Bourzgui I."/>
            <person name="Brown A."/>
            <person name="Cahill P."/>
            <person name="Channer S."/>
            <person name="Cheshatsang Y."/>
            <person name="Chuda L."/>
            <person name="Citroen M."/>
            <person name="Collymore A."/>
            <person name="Cooke P."/>
            <person name="Costello M."/>
            <person name="D'Aco K."/>
            <person name="Daza R."/>
            <person name="De Haan G."/>
            <person name="DeGray S."/>
            <person name="DeMaso C."/>
            <person name="Dhargay N."/>
            <person name="Dooley K."/>
            <person name="Dooley E."/>
            <person name="Doricent M."/>
            <person name="Dorje P."/>
            <person name="Dorjee K."/>
            <person name="Dupes A."/>
            <person name="Elong R."/>
            <person name="Falk J."/>
            <person name="Farina A."/>
            <person name="Faro S."/>
            <person name="Ferguson D."/>
            <person name="Fisher S."/>
            <person name="Foley C.D."/>
            <person name="Franke A."/>
            <person name="Friedrich D."/>
            <person name="Gadbois L."/>
            <person name="Gearin G."/>
            <person name="Gearin C.R."/>
            <person name="Giannoukos G."/>
            <person name="Goode T."/>
            <person name="Graham J."/>
            <person name="Grandbois E."/>
            <person name="Grewal S."/>
            <person name="Gyaltsen K."/>
            <person name="Hafez N."/>
            <person name="Hagos B."/>
            <person name="Hall J."/>
            <person name="Henson C."/>
            <person name="Hollinger A."/>
            <person name="Honan T."/>
            <person name="Huard M.D."/>
            <person name="Hughes L."/>
            <person name="Hurhula B."/>
            <person name="Husby M.E."/>
            <person name="Kamat A."/>
            <person name="Kanga B."/>
            <person name="Kashin S."/>
            <person name="Khazanovich D."/>
            <person name="Kisner P."/>
            <person name="Lance K."/>
            <person name="Lara M."/>
            <person name="Lee W."/>
            <person name="Lennon N."/>
            <person name="Letendre F."/>
            <person name="LeVine R."/>
            <person name="Lipovsky A."/>
            <person name="Liu X."/>
            <person name="Liu J."/>
            <person name="Liu S."/>
            <person name="Lokyitsang T."/>
            <person name="Lokyitsang Y."/>
            <person name="Lubonja R."/>
            <person name="Lui A."/>
            <person name="MacDonald P."/>
            <person name="Magnisalis V."/>
            <person name="Maru K."/>
            <person name="Matthews C."/>
            <person name="McCusker W."/>
            <person name="McDonough S."/>
            <person name="Mehta T."/>
            <person name="Meldrim J."/>
            <person name="Meneus L."/>
            <person name="Mihai O."/>
            <person name="Mihalev A."/>
            <person name="Mihova T."/>
            <person name="Mittelman R."/>
            <person name="Mlenga V."/>
            <person name="Montmayeur A."/>
            <person name="Mulrain L."/>
            <person name="Navidi A."/>
            <person name="Naylor J."/>
            <person name="Negash T."/>
            <person name="Nguyen T."/>
            <person name="Nguyen N."/>
            <person name="Nicol R."/>
            <person name="Norbu C."/>
            <person name="Norbu N."/>
            <person name="Novod N."/>
            <person name="O'Neill B."/>
            <person name="Osman S."/>
            <person name="Markiewicz E."/>
            <person name="Oyono O.L."/>
            <person name="Patti C."/>
            <person name="Phunkhang P."/>
            <person name="Pierre F."/>
            <person name="Priest M."/>
            <person name="Raghuraman S."/>
            <person name="Rege F."/>
            <person name="Reyes R."/>
            <person name="Rise C."/>
            <person name="Rogov P."/>
            <person name="Ross K."/>
            <person name="Ryan E."/>
            <person name="Settipalli S."/>
            <person name="Shea T."/>
            <person name="Sherpa N."/>
            <person name="Shi L."/>
            <person name="Shih D."/>
            <person name="Sparrow T."/>
            <person name="Spaulding J."/>
            <person name="Stalker J."/>
            <person name="Stange-Thomann N."/>
            <person name="Stavropoulos S."/>
            <person name="Stone C."/>
            <person name="Strader C."/>
            <person name="Tesfaye S."/>
            <person name="Thomson T."/>
            <person name="Thoulutsang Y."/>
            <person name="Thoulutsang D."/>
            <person name="Topham K."/>
            <person name="Topping I."/>
            <person name="Tsamla T."/>
            <person name="Vassiliev H."/>
            <person name="Vo A."/>
            <person name="Wangchuk T."/>
            <person name="Wangdi T."/>
            <person name="Weiand M."/>
            <person name="Wilkinson J."/>
            <person name="Wilson A."/>
            <person name="Yadav S."/>
            <person name="Young G."/>
            <person name="Yu Q."/>
            <person name="Zembek L."/>
            <person name="Zhong D."/>
            <person name="Zimmer A."/>
            <person name="Zwirko Z."/>
            <person name="Jaffe D.B."/>
            <person name="Alvarez P."/>
            <person name="Brockman W."/>
            <person name="Butler J."/>
            <person name="Chin C."/>
            <person name="Gnerre S."/>
            <person name="Grabherr M."/>
            <person name="Kleber M."/>
            <person name="Mauceli E."/>
            <person name="MacCallum I."/>
        </authorList>
    </citation>
    <scope>NUCLEOTIDE SEQUENCE [LARGE SCALE GENOMIC DNA]</scope>
    <source>
        <strain evidence="3">Tucson 15010-1051.87</strain>
    </source>
</reference>
<dbReference type="InterPro" id="IPR006578">
    <property type="entry name" value="MADF-dom"/>
</dbReference>
<dbReference type="FunCoup" id="B4LU04">
    <property type="interactions" value="1"/>
</dbReference>
<keyword evidence="3" id="KW-1185">Reference proteome</keyword>
<dbReference type="SMART" id="SM00595">
    <property type="entry name" value="MADF"/>
    <property type="match status" value="1"/>
</dbReference>
<dbReference type="PANTHER" id="PTHR21505:SF8">
    <property type="entry name" value="DPT-YFP REPRESSOR BY OVEREXPRESSION, ISOFORM D-RELATED"/>
    <property type="match status" value="1"/>
</dbReference>
<sequence length="232" mass="27338">MNKTLKLSTVSIDLNAIYISNCPNLQSCYIMANKAQSSNSFTSVTNLTIATPRTKRKWRLHFKLIDLYRKNECLWMENHKDFFNYDLKAQIWQQIAEEMITTAHPVPTPERWKQLIVKWRYKVQLNQVRRQGAQFYNKVGEQPPKLRYSDRFQFLLKHMFDRKKPVNKVVQVPESESESVPGESLAAKCMRLGRSKSKSPTFFGQKLQTLEHLRNRRRGTMSLTSEAFHRLP</sequence>
<dbReference type="AlphaFoldDB" id="B4LU04"/>
<evidence type="ECO:0000259" key="1">
    <source>
        <dbReference type="PROSITE" id="PS51029"/>
    </source>
</evidence>
<dbReference type="OrthoDB" id="6577442at2759"/>
<evidence type="ECO:0000313" key="3">
    <source>
        <dbReference type="Proteomes" id="UP000008792"/>
    </source>
</evidence>
<dbReference type="KEGG" id="dvi:6627471"/>
<gene>
    <name evidence="2" type="primary">Dvir\GJ17813</name>
    <name evidence="2" type="ORF">Dvir_GJ17813</name>
</gene>
<dbReference type="PROSITE" id="PS51029">
    <property type="entry name" value="MADF"/>
    <property type="match status" value="1"/>
</dbReference>
<evidence type="ECO:0000313" key="2">
    <source>
        <dbReference type="EMBL" id="EDW65057.2"/>
    </source>
</evidence>
<proteinExistence type="predicted"/>
<dbReference type="PANTHER" id="PTHR21505">
    <property type="entry name" value="MADF DOMAIN-CONTAINING PROTEIN-RELATED"/>
    <property type="match status" value="1"/>
</dbReference>